<sequence length="101" mass="11750">MADPRFAVRYTPRDRSYAIEERGDHAPGDLRVVQRIDFCPWCGERLPTDLSEQWWDAVDRVTGGAYELGDPLTSLPEHYRTDAWWRGRFDDEGNLVVEPEP</sequence>
<accession>A0ABU3GC34</accession>
<reference evidence="2 3" key="1">
    <citation type="submission" date="2023-08" db="EMBL/GenBank/DDBJ databases">
        <title>Microbacterium aquilitoris sp. nov. and Microbacterium gwkjibeachense sp. nov., isolated from beach.</title>
        <authorList>
            <person name="Lee S.D."/>
            <person name="Yang H."/>
            <person name="Kim I."/>
        </authorList>
    </citation>
    <scope>NUCLEOTIDE SEQUENCE [LARGE SCALE GENOMIC DNA]</scope>
    <source>
        <strain evidence="2 3">KSW4-11</strain>
    </source>
</reference>
<dbReference type="InterPro" id="IPR053918">
    <property type="entry name" value="DUF6980"/>
</dbReference>
<gene>
    <name evidence="2" type="ORF">Q9S71_11045</name>
</gene>
<comment type="caution">
    <text evidence="2">The sequence shown here is derived from an EMBL/GenBank/DDBJ whole genome shotgun (WGS) entry which is preliminary data.</text>
</comment>
<evidence type="ECO:0000259" key="1">
    <source>
        <dbReference type="Pfam" id="PF22400"/>
    </source>
</evidence>
<proteinExistence type="predicted"/>
<dbReference type="Pfam" id="PF22400">
    <property type="entry name" value="DUF6980"/>
    <property type="match status" value="1"/>
</dbReference>
<dbReference type="EMBL" id="JAUZVV010000002">
    <property type="protein sequence ID" value="MDT3317353.1"/>
    <property type="molecule type" value="Genomic_DNA"/>
</dbReference>
<feature type="domain" description="DUF6980" evidence="1">
    <location>
        <begin position="33"/>
        <end position="86"/>
    </location>
</feature>
<dbReference type="RefSeq" id="WP_311862383.1">
    <property type="nucleotide sequence ID" value="NZ_JAUZVV010000002.1"/>
</dbReference>
<evidence type="ECO:0000313" key="2">
    <source>
        <dbReference type="EMBL" id="MDT3317353.1"/>
    </source>
</evidence>
<name>A0ABU3GC34_9MICO</name>
<protein>
    <recommendedName>
        <fullName evidence="1">DUF6980 domain-containing protein</fullName>
    </recommendedName>
</protein>
<organism evidence="2 3">
    <name type="scientific">Microbacterium gawkjiense</name>
    <dbReference type="NCBI Taxonomy" id="3067309"/>
    <lineage>
        <taxon>Bacteria</taxon>
        <taxon>Bacillati</taxon>
        <taxon>Actinomycetota</taxon>
        <taxon>Actinomycetes</taxon>
        <taxon>Micrococcales</taxon>
        <taxon>Microbacteriaceae</taxon>
        <taxon>Microbacterium</taxon>
    </lineage>
</organism>
<evidence type="ECO:0000313" key="3">
    <source>
        <dbReference type="Proteomes" id="UP001251849"/>
    </source>
</evidence>
<dbReference type="Proteomes" id="UP001251849">
    <property type="component" value="Unassembled WGS sequence"/>
</dbReference>
<keyword evidence="3" id="KW-1185">Reference proteome</keyword>